<feature type="active site" evidence="5">
    <location>
        <position position="485"/>
    </location>
</feature>
<keyword evidence="8" id="KW-1185">Reference proteome</keyword>
<evidence type="ECO:0000256" key="5">
    <source>
        <dbReference type="PROSITE-ProRule" id="PRU01016"/>
    </source>
</evidence>
<dbReference type="EMBL" id="SDIL01000018">
    <property type="protein sequence ID" value="RXK40473.1"/>
    <property type="molecule type" value="Genomic_DNA"/>
</dbReference>
<dbReference type="SUPFAM" id="SSF53335">
    <property type="entry name" value="S-adenosyl-L-methionine-dependent methyltransferases"/>
    <property type="match status" value="1"/>
</dbReference>
<accession>A0A4Q1BR90</accession>
<evidence type="ECO:0000313" key="7">
    <source>
        <dbReference type="EMBL" id="RXK40473.1"/>
    </source>
</evidence>
<dbReference type="STRING" id="5217.A0A4Q1BR90"/>
<comment type="caution">
    <text evidence="7">The sequence shown here is derived from an EMBL/GenBank/DDBJ whole genome shotgun (WGS) entry which is preliminary data.</text>
</comment>
<feature type="region of interest" description="Disordered" evidence="6">
    <location>
        <begin position="15"/>
        <end position="62"/>
    </location>
</feature>
<dbReference type="GO" id="GO:0003886">
    <property type="term" value="F:DNA (cytosine-5-)-methyltransferase activity"/>
    <property type="evidence" value="ECO:0007669"/>
    <property type="project" value="UniProtKB-EC"/>
</dbReference>
<dbReference type="EC" id="2.1.1.37" evidence="1"/>
<dbReference type="Gene3D" id="3.90.120.10">
    <property type="entry name" value="DNA Methylase, subunit A, domain 2"/>
    <property type="match status" value="1"/>
</dbReference>
<organism evidence="7 8">
    <name type="scientific">Tremella mesenterica</name>
    <name type="common">Jelly fungus</name>
    <dbReference type="NCBI Taxonomy" id="5217"/>
    <lineage>
        <taxon>Eukaryota</taxon>
        <taxon>Fungi</taxon>
        <taxon>Dikarya</taxon>
        <taxon>Basidiomycota</taxon>
        <taxon>Agaricomycotina</taxon>
        <taxon>Tremellomycetes</taxon>
        <taxon>Tremellales</taxon>
        <taxon>Tremellaceae</taxon>
        <taxon>Tremella</taxon>
    </lineage>
</organism>
<evidence type="ECO:0000256" key="4">
    <source>
        <dbReference type="ARBA" id="ARBA00022691"/>
    </source>
</evidence>
<dbReference type="GO" id="GO:0005634">
    <property type="term" value="C:nucleus"/>
    <property type="evidence" value="ECO:0007669"/>
    <property type="project" value="TreeGrafter"/>
</dbReference>
<dbReference type="PROSITE" id="PS51679">
    <property type="entry name" value="SAM_MT_C5"/>
    <property type="match status" value="1"/>
</dbReference>
<keyword evidence="2 5" id="KW-0489">Methyltransferase</keyword>
<dbReference type="InterPro" id="IPR029063">
    <property type="entry name" value="SAM-dependent_MTases_sf"/>
</dbReference>
<dbReference type="GO" id="GO:0003677">
    <property type="term" value="F:DNA binding"/>
    <property type="evidence" value="ECO:0007669"/>
    <property type="project" value="TreeGrafter"/>
</dbReference>
<dbReference type="PANTHER" id="PTHR10629">
    <property type="entry name" value="CYTOSINE-SPECIFIC METHYLTRANSFERASE"/>
    <property type="match status" value="1"/>
</dbReference>
<keyword evidence="4 5" id="KW-0949">S-adenosyl-L-methionine</keyword>
<dbReference type="AlphaFoldDB" id="A0A4Q1BR90"/>
<gene>
    <name evidence="7" type="ORF">M231_02306</name>
</gene>
<dbReference type="InterPro" id="IPR050390">
    <property type="entry name" value="C5-Methyltransferase"/>
</dbReference>
<dbReference type="Gene3D" id="3.40.50.150">
    <property type="entry name" value="Vaccinia Virus protein VP39"/>
    <property type="match status" value="1"/>
</dbReference>
<evidence type="ECO:0000256" key="2">
    <source>
        <dbReference type="ARBA" id="ARBA00022603"/>
    </source>
</evidence>
<name>A0A4Q1BR90_TREME</name>
<evidence type="ECO:0000256" key="6">
    <source>
        <dbReference type="SAM" id="MobiDB-lite"/>
    </source>
</evidence>
<dbReference type="Proteomes" id="UP000289152">
    <property type="component" value="Unassembled WGS sequence"/>
</dbReference>
<dbReference type="GO" id="GO:0032259">
    <property type="term" value="P:methylation"/>
    <property type="evidence" value="ECO:0007669"/>
    <property type="project" value="UniProtKB-KW"/>
</dbReference>
<dbReference type="GO" id="GO:0044027">
    <property type="term" value="P:negative regulation of gene expression via chromosomal CpG island methylation"/>
    <property type="evidence" value="ECO:0007669"/>
    <property type="project" value="TreeGrafter"/>
</dbReference>
<dbReference type="InParanoid" id="A0A4Q1BR90"/>
<dbReference type="OrthoDB" id="5376140at2759"/>
<dbReference type="PANTHER" id="PTHR10629:SF52">
    <property type="entry name" value="DNA (CYTOSINE-5)-METHYLTRANSFERASE 1"/>
    <property type="match status" value="1"/>
</dbReference>
<dbReference type="Pfam" id="PF00145">
    <property type="entry name" value="DNA_methylase"/>
    <property type="match status" value="1"/>
</dbReference>
<sequence length="838" mass="94199">MAPLVVKTGFNTRRQELPKAAGKQSDLLKFKNRYPKAQPGSKVHTRSSSPSSSPHPGEKRRSKWIGQLVHKQKVVRDIDGQRQPCEQTTWMAIQDGDIVYRLGDAVYYTTPRPNGSVSLPAKGVIRRLEQIHPARGNLRIYVHIHRLRKSIVGHENELFLDDCQCLDIRLADLRGKFNCVHADQQEPTPDVSFYRYVYEASHSGWREPDPLAECDACVAQKRRETETRLVLLPDGIRFLDTVFHQGDCVYVDTQVIGKAWKVAQIVGLPSVVREFGKVKSNFVSVRLFARFSEMAKASKYRGFISDKRLVMTDKIESVPFSLITGKAHVVTTEDEAKIIKLGFFCRERASAETNPVDTIEPYTFTISCKTCLTAALNKGSDRREVLANQKMPAIDLYCGGGGSILGARGIWDLRAVVDRDPSKSEQACHETVRQNKTHNPHMKIYRKTVEEFLVEAKNGMRPGPRGALDIPSPGYIFCLTACPPCQGHSHANIQRKREDHRNDELFNAIRAVEHFRPDVFMLENVPGMKYERLDSGDDMDTKETKNFAREAVRRLLGLNYQCRVALLDSRAYGSPQNRLRLFIIAAKRGVTMPHFPAPTHSNPRVQVSVFTVESDDEHPGFYVGLGTPGSGPMMALTAEEAISDFPGDPRHLPRHGRATFPCISGLPVGFNRPVPYATVAANTYQLSKRGSPGSDTVTDHYTRSHGPMALDQIYEARQFTGRGLGDESGTKRMTDPSGGFFALMTDSGVGRRYTGPIHWNQKRTFTIAERKRIQGVPDDYKLQGNVKEQDTMLGNMVNVDIAHAIYSQIVDEVVLPWWISHGKPSRVFEVWRQQHPAI</sequence>
<evidence type="ECO:0000256" key="1">
    <source>
        <dbReference type="ARBA" id="ARBA00011975"/>
    </source>
</evidence>
<evidence type="ECO:0000313" key="8">
    <source>
        <dbReference type="Proteomes" id="UP000289152"/>
    </source>
</evidence>
<evidence type="ECO:0000256" key="3">
    <source>
        <dbReference type="ARBA" id="ARBA00022679"/>
    </source>
</evidence>
<reference evidence="7 8" key="1">
    <citation type="submission" date="2016-06" db="EMBL/GenBank/DDBJ databases">
        <title>Evolution of pathogenesis and genome organization in the Tremellales.</title>
        <authorList>
            <person name="Cuomo C."/>
            <person name="Litvintseva A."/>
            <person name="Heitman J."/>
            <person name="Chen Y."/>
            <person name="Sun S."/>
            <person name="Springer D."/>
            <person name="Dromer F."/>
            <person name="Young S."/>
            <person name="Zeng Q."/>
            <person name="Chapman S."/>
            <person name="Gujja S."/>
            <person name="Saif S."/>
            <person name="Birren B."/>
        </authorList>
    </citation>
    <scope>NUCLEOTIDE SEQUENCE [LARGE SCALE GENOMIC DNA]</scope>
    <source>
        <strain evidence="7 8">ATCC 28783</strain>
    </source>
</reference>
<dbReference type="Gene3D" id="2.30.30.490">
    <property type="match status" value="2"/>
</dbReference>
<proteinExistence type="inferred from homology"/>
<comment type="similarity">
    <text evidence="5">Belongs to the class I-like SAM-binding methyltransferase superfamily. C5-methyltransferase family.</text>
</comment>
<dbReference type="InterPro" id="IPR043151">
    <property type="entry name" value="BAH_sf"/>
</dbReference>
<dbReference type="InterPro" id="IPR001525">
    <property type="entry name" value="C5_MeTfrase"/>
</dbReference>
<dbReference type="PRINTS" id="PR00105">
    <property type="entry name" value="C5METTRFRASE"/>
</dbReference>
<keyword evidence="3 5" id="KW-0808">Transferase</keyword>
<protein>
    <recommendedName>
        <fullName evidence="1">DNA (cytosine-5-)-methyltransferase</fullName>
        <ecNumber evidence="1">2.1.1.37</ecNumber>
    </recommendedName>
</protein>